<dbReference type="InterPro" id="IPR018065">
    <property type="entry name" value="Ribosomal_eL34_CS"/>
</dbReference>
<evidence type="ECO:0000313" key="4">
    <source>
        <dbReference type="EMBL" id="EFJ09639.1"/>
    </source>
</evidence>
<dbReference type="AlphaFoldDB" id="D8SC41"/>
<proteinExistence type="inferred from homology"/>
<dbReference type="Gene3D" id="6.20.370.70">
    <property type="match status" value="1"/>
</dbReference>
<sequence length="90" mass="10287">MAQRLTYRRRHSYATRSNQTKVVRTPGGRLVYQTATKKAKGPRCAITKKPIIGVPRLRPMEYKRSRIARHKKSISRAYGGSMSASAVRER</sequence>
<accession>D8SC41</accession>
<dbReference type="PANTHER" id="PTHR10759">
    <property type="entry name" value="60S RIBOSOMAL PROTEIN L34"/>
    <property type="match status" value="1"/>
</dbReference>
<dbReference type="KEGG" id="smo:SELMODRAFT_129627"/>
<dbReference type="EMBL" id="GL377611">
    <property type="protein sequence ID" value="EFJ18025.1"/>
    <property type="molecule type" value="Genomic_DNA"/>
</dbReference>
<dbReference type="PROSITE" id="PS01145">
    <property type="entry name" value="RIBOSOMAL_L34E"/>
    <property type="match status" value="1"/>
</dbReference>
<dbReference type="InterPro" id="IPR008195">
    <property type="entry name" value="Ribosomal_eL34"/>
</dbReference>
<dbReference type="FunCoup" id="D8SC41">
    <property type="interactions" value="3986"/>
</dbReference>
<comment type="similarity">
    <text evidence="1">Belongs to the eukaryotic ribosomal protein eL34 family.</text>
</comment>
<dbReference type="GO" id="GO:0042254">
    <property type="term" value="P:ribosome biogenesis"/>
    <property type="evidence" value="ECO:0000318"/>
    <property type="project" value="GO_Central"/>
</dbReference>
<evidence type="ECO:0008006" key="7">
    <source>
        <dbReference type="Google" id="ProtNLM"/>
    </source>
</evidence>
<gene>
    <name evidence="5" type="ORF">SELMODRAFT_113433</name>
    <name evidence="4" type="ORF">SELMODRAFT_129627</name>
</gene>
<dbReference type="Gramene" id="EFJ18025">
    <property type="protein sequence ID" value="EFJ18025"/>
    <property type="gene ID" value="SELMODRAFT_113433"/>
</dbReference>
<dbReference type="eggNOG" id="KOG1790">
    <property type="taxonomic scope" value="Eukaryota"/>
</dbReference>
<dbReference type="OrthoDB" id="2014006at2759"/>
<dbReference type="Gene3D" id="6.20.340.10">
    <property type="match status" value="1"/>
</dbReference>
<keyword evidence="2" id="KW-0689">Ribosomal protein</keyword>
<dbReference type="STRING" id="88036.D8SC41"/>
<dbReference type="GO" id="GO:0006412">
    <property type="term" value="P:translation"/>
    <property type="evidence" value="ECO:0007669"/>
    <property type="project" value="InterPro"/>
</dbReference>
<organism evidence="6">
    <name type="scientific">Selaginella moellendorffii</name>
    <name type="common">Spikemoss</name>
    <dbReference type="NCBI Taxonomy" id="88036"/>
    <lineage>
        <taxon>Eukaryota</taxon>
        <taxon>Viridiplantae</taxon>
        <taxon>Streptophyta</taxon>
        <taxon>Embryophyta</taxon>
        <taxon>Tracheophyta</taxon>
        <taxon>Lycopodiopsida</taxon>
        <taxon>Selaginellales</taxon>
        <taxon>Selaginellaceae</taxon>
        <taxon>Selaginella</taxon>
    </lineage>
</organism>
<evidence type="ECO:0000256" key="2">
    <source>
        <dbReference type="ARBA" id="ARBA00022980"/>
    </source>
</evidence>
<dbReference type="HOGENOM" id="CLU_118652_2_1_1"/>
<dbReference type="KEGG" id="smo:SELMODRAFT_113433"/>
<dbReference type="InParanoid" id="D8SC41"/>
<dbReference type="Proteomes" id="UP000001514">
    <property type="component" value="Unassembled WGS sequence"/>
</dbReference>
<dbReference type="OMA" id="CVRGRIK"/>
<protein>
    <recommendedName>
        <fullName evidence="7">Ribosomal protein L34</fullName>
    </recommendedName>
</protein>
<evidence type="ECO:0000313" key="6">
    <source>
        <dbReference type="Proteomes" id="UP000001514"/>
    </source>
</evidence>
<dbReference type="InterPro" id="IPR038562">
    <property type="entry name" value="Ribosomal_eL34_C_sf"/>
</dbReference>
<name>D8SC41_SELML</name>
<dbReference type="EMBL" id="GL377661">
    <property type="protein sequence ID" value="EFJ09639.1"/>
    <property type="molecule type" value="Genomic_DNA"/>
</dbReference>
<keyword evidence="3" id="KW-0687">Ribonucleoprotein</keyword>
<dbReference type="GO" id="GO:0003735">
    <property type="term" value="F:structural constituent of ribosome"/>
    <property type="evidence" value="ECO:0000318"/>
    <property type="project" value="GO_Central"/>
</dbReference>
<keyword evidence="6" id="KW-1185">Reference proteome</keyword>
<evidence type="ECO:0000256" key="3">
    <source>
        <dbReference type="ARBA" id="ARBA00023274"/>
    </source>
</evidence>
<evidence type="ECO:0000256" key="1">
    <source>
        <dbReference type="ARBA" id="ARBA00009875"/>
    </source>
</evidence>
<dbReference type="PRINTS" id="PR01250">
    <property type="entry name" value="RIBOSOMALL34"/>
</dbReference>
<dbReference type="Pfam" id="PF01199">
    <property type="entry name" value="Ribosomal_L34e"/>
    <property type="match status" value="1"/>
</dbReference>
<reference evidence="5 6" key="1">
    <citation type="journal article" date="2011" name="Science">
        <title>The Selaginella genome identifies genetic changes associated with the evolution of vascular plants.</title>
        <authorList>
            <person name="Banks J.A."/>
            <person name="Nishiyama T."/>
            <person name="Hasebe M."/>
            <person name="Bowman J.L."/>
            <person name="Gribskov M."/>
            <person name="dePamphilis C."/>
            <person name="Albert V.A."/>
            <person name="Aono N."/>
            <person name="Aoyama T."/>
            <person name="Ambrose B.A."/>
            <person name="Ashton N.W."/>
            <person name="Axtell M.J."/>
            <person name="Barker E."/>
            <person name="Barker M.S."/>
            <person name="Bennetzen J.L."/>
            <person name="Bonawitz N.D."/>
            <person name="Chapple C."/>
            <person name="Cheng C."/>
            <person name="Correa L.G."/>
            <person name="Dacre M."/>
            <person name="DeBarry J."/>
            <person name="Dreyer I."/>
            <person name="Elias M."/>
            <person name="Engstrom E.M."/>
            <person name="Estelle M."/>
            <person name="Feng L."/>
            <person name="Finet C."/>
            <person name="Floyd S.K."/>
            <person name="Frommer W.B."/>
            <person name="Fujita T."/>
            <person name="Gramzow L."/>
            <person name="Gutensohn M."/>
            <person name="Harholt J."/>
            <person name="Hattori M."/>
            <person name="Heyl A."/>
            <person name="Hirai T."/>
            <person name="Hiwatashi Y."/>
            <person name="Ishikawa M."/>
            <person name="Iwata M."/>
            <person name="Karol K.G."/>
            <person name="Koehler B."/>
            <person name="Kolukisaoglu U."/>
            <person name="Kubo M."/>
            <person name="Kurata T."/>
            <person name="Lalonde S."/>
            <person name="Li K."/>
            <person name="Li Y."/>
            <person name="Litt A."/>
            <person name="Lyons E."/>
            <person name="Manning G."/>
            <person name="Maruyama T."/>
            <person name="Michael T.P."/>
            <person name="Mikami K."/>
            <person name="Miyazaki S."/>
            <person name="Morinaga S."/>
            <person name="Murata T."/>
            <person name="Mueller-Roeber B."/>
            <person name="Nelson D.R."/>
            <person name="Obara M."/>
            <person name="Oguri Y."/>
            <person name="Olmstead R.G."/>
            <person name="Onodera N."/>
            <person name="Petersen B.L."/>
            <person name="Pils B."/>
            <person name="Prigge M."/>
            <person name="Rensing S.A."/>
            <person name="Riano-Pachon D.M."/>
            <person name="Roberts A.W."/>
            <person name="Sato Y."/>
            <person name="Scheller H.V."/>
            <person name="Schulz B."/>
            <person name="Schulz C."/>
            <person name="Shakirov E.V."/>
            <person name="Shibagaki N."/>
            <person name="Shinohara N."/>
            <person name="Shippen D.E."/>
            <person name="Soerensen I."/>
            <person name="Sotooka R."/>
            <person name="Sugimoto N."/>
            <person name="Sugita M."/>
            <person name="Sumikawa N."/>
            <person name="Tanurdzic M."/>
            <person name="Theissen G."/>
            <person name="Ulvskov P."/>
            <person name="Wakazuki S."/>
            <person name="Weng J.K."/>
            <person name="Willats W.W."/>
            <person name="Wipf D."/>
            <person name="Wolf P.G."/>
            <person name="Yang L."/>
            <person name="Zimmer A.D."/>
            <person name="Zhu Q."/>
            <person name="Mitros T."/>
            <person name="Hellsten U."/>
            <person name="Loque D."/>
            <person name="Otillar R."/>
            <person name="Salamov A."/>
            <person name="Schmutz J."/>
            <person name="Shapiro H."/>
            <person name="Lindquist E."/>
            <person name="Lucas S."/>
            <person name="Rokhsar D."/>
            <person name="Grigoriev I.V."/>
        </authorList>
    </citation>
    <scope>NUCLEOTIDE SEQUENCE [LARGE SCALE GENOMIC DNA]</scope>
</reference>
<dbReference type="Gramene" id="EFJ09639">
    <property type="protein sequence ID" value="EFJ09639"/>
    <property type="gene ID" value="SELMODRAFT_129627"/>
</dbReference>
<evidence type="ECO:0000313" key="5">
    <source>
        <dbReference type="EMBL" id="EFJ18025.1"/>
    </source>
</evidence>
<dbReference type="GO" id="GO:0022625">
    <property type="term" value="C:cytosolic large ribosomal subunit"/>
    <property type="evidence" value="ECO:0000318"/>
    <property type="project" value="GO_Central"/>
</dbReference>